<dbReference type="EMBL" id="JAYGJQ010000001">
    <property type="protein sequence ID" value="MEA9355376.1"/>
    <property type="molecule type" value="Genomic_DNA"/>
</dbReference>
<evidence type="ECO:0000256" key="6">
    <source>
        <dbReference type="ARBA" id="ARBA00022967"/>
    </source>
</evidence>
<keyword evidence="6" id="KW-1278">Translocase</keyword>
<dbReference type="Gene3D" id="3.40.50.300">
    <property type="entry name" value="P-loop containing nucleotide triphosphate hydrolases"/>
    <property type="match status" value="2"/>
</dbReference>
<dbReference type="InterPro" id="IPR027417">
    <property type="entry name" value="P-loop_NTPase"/>
</dbReference>
<evidence type="ECO:0000256" key="1">
    <source>
        <dbReference type="ARBA" id="ARBA00004202"/>
    </source>
</evidence>
<gene>
    <name evidence="9" type="ORF">SHI21_04155</name>
</gene>
<feature type="domain" description="ABC transporter" evidence="8">
    <location>
        <begin position="2"/>
        <end position="243"/>
    </location>
</feature>
<evidence type="ECO:0000256" key="7">
    <source>
        <dbReference type="ARBA" id="ARBA00023136"/>
    </source>
</evidence>
<organism evidence="9 10">
    <name type="scientific">Bacteriovorax antarcticus</name>
    <dbReference type="NCBI Taxonomy" id="3088717"/>
    <lineage>
        <taxon>Bacteria</taxon>
        <taxon>Pseudomonadati</taxon>
        <taxon>Bdellovibrionota</taxon>
        <taxon>Bacteriovoracia</taxon>
        <taxon>Bacteriovoracales</taxon>
        <taxon>Bacteriovoracaceae</taxon>
        <taxon>Bacteriovorax</taxon>
    </lineage>
</organism>
<accession>A0ABU5VQR0</accession>
<evidence type="ECO:0000313" key="10">
    <source>
        <dbReference type="Proteomes" id="UP001302274"/>
    </source>
</evidence>
<keyword evidence="5 9" id="KW-0067">ATP-binding</keyword>
<dbReference type="SUPFAM" id="SSF52540">
    <property type="entry name" value="P-loop containing nucleoside triphosphate hydrolases"/>
    <property type="match status" value="2"/>
</dbReference>
<dbReference type="Proteomes" id="UP001302274">
    <property type="component" value="Unassembled WGS sequence"/>
</dbReference>
<name>A0ABU5VQR0_9BACT</name>
<evidence type="ECO:0000256" key="5">
    <source>
        <dbReference type="ARBA" id="ARBA00022840"/>
    </source>
</evidence>
<comment type="caution">
    <text evidence="9">The sequence shown here is derived from an EMBL/GenBank/DDBJ whole genome shotgun (WGS) entry which is preliminary data.</text>
</comment>
<reference evidence="9 10" key="1">
    <citation type="submission" date="2023-11" db="EMBL/GenBank/DDBJ databases">
        <title>A Novel Polar Bacteriovorax (B. antarcticus) Isolated from the Biocrust in Antarctica.</title>
        <authorList>
            <person name="Mun W."/>
            <person name="Choi S.Y."/>
            <person name="Mitchell R.J."/>
        </authorList>
    </citation>
    <scope>NUCLEOTIDE SEQUENCE [LARGE SCALE GENOMIC DNA]</scope>
    <source>
        <strain evidence="9 10">PP10</strain>
    </source>
</reference>
<dbReference type="SMART" id="SM00382">
    <property type="entry name" value="AAA"/>
    <property type="match status" value="2"/>
</dbReference>
<dbReference type="PANTHER" id="PTHR43553:SF27">
    <property type="entry name" value="ENERGY-COUPLING FACTOR TRANSPORTER ATP-BINDING PROTEIN ECFA2"/>
    <property type="match status" value="1"/>
</dbReference>
<dbReference type="CDD" id="cd03225">
    <property type="entry name" value="ABC_cobalt_CbiO_domain1"/>
    <property type="match status" value="1"/>
</dbReference>
<evidence type="ECO:0000256" key="4">
    <source>
        <dbReference type="ARBA" id="ARBA00022741"/>
    </source>
</evidence>
<dbReference type="InterPro" id="IPR003593">
    <property type="entry name" value="AAA+_ATPase"/>
</dbReference>
<keyword evidence="2" id="KW-0813">Transport</keyword>
<evidence type="ECO:0000313" key="9">
    <source>
        <dbReference type="EMBL" id="MEA9355376.1"/>
    </source>
</evidence>
<evidence type="ECO:0000256" key="3">
    <source>
        <dbReference type="ARBA" id="ARBA00022475"/>
    </source>
</evidence>
<dbReference type="InterPro" id="IPR015856">
    <property type="entry name" value="ABC_transpr_CbiO/EcfA_su"/>
</dbReference>
<proteinExistence type="predicted"/>
<dbReference type="PANTHER" id="PTHR43553">
    <property type="entry name" value="HEAVY METAL TRANSPORTER"/>
    <property type="match status" value="1"/>
</dbReference>
<dbReference type="Pfam" id="PF00005">
    <property type="entry name" value="ABC_tran"/>
    <property type="match status" value="2"/>
</dbReference>
<dbReference type="InterPro" id="IPR050095">
    <property type="entry name" value="ECF_ABC_transporter_ATP-bd"/>
</dbReference>
<comment type="subcellular location">
    <subcellularLocation>
        <location evidence="1">Cell membrane</location>
        <topology evidence="1">Peripheral membrane protein</topology>
    </subcellularLocation>
</comment>
<dbReference type="GO" id="GO:0005524">
    <property type="term" value="F:ATP binding"/>
    <property type="evidence" value="ECO:0007669"/>
    <property type="project" value="UniProtKB-KW"/>
</dbReference>
<feature type="domain" description="ABC transporter" evidence="8">
    <location>
        <begin position="253"/>
        <end position="461"/>
    </location>
</feature>
<evidence type="ECO:0000256" key="2">
    <source>
        <dbReference type="ARBA" id="ARBA00022448"/>
    </source>
</evidence>
<keyword evidence="7" id="KW-0472">Membrane</keyword>
<sequence>MYKLNPFSYSYGKSGKAKNIFLEKPLTFDKNEMIAIVGPSGGGKSTLLKVLKGIIPEYSSGELVGTVEFHGKPLSGVHFQENLQKILYLFQNPFSQLIYPTPEEEFLFSMENFNFTREEMNASKEKFEKLFNLNNIWGKQNAQLSNGECQKLVLASLLAINPEVLLLDEPTAFLDPKARAEFYHFLNSIKGDRLVIIVDHHVEEIKDLVTRVLEVSIDGKIAERSDLNFSEVKPIENVNLAEVAIPHFKDLLLKVSHVSFSYAKNTSLLNNLNVQFKAGEIIAIKGRNGMGKSTLFKLLAGIIDPSSGEVTLEVGKKKFRNKKIFSNVGFIFQNPESHFFYDTIAEELKQSFKHISSPELKEELLKRFFHEINLDKSPFLLSEGEKRRLSILMTVFLGKSLLLFDEPTFGQDQRSILEISQLMKELKKLGLIQLFISHDDQFIKKTADRVFVLESGSLNEIS</sequence>
<keyword evidence="4" id="KW-0547">Nucleotide-binding</keyword>
<evidence type="ECO:0000259" key="8">
    <source>
        <dbReference type="PROSITE" id="PS50893"/>
    </source>
</evidence>
<dbReference type="PROSITE" id="PS50893">
    <property type="entry name" value="ABC_TRANSPORTER_2"/>
    <property type="match status" value="2"/>
</dbReference>
<dbReference type="InterPro" id="IPR003439">
    <property type="entry name" value="ABC_transporter-like_ATP-bd"/>
</dbReference>
<keyword evidence="3" id="KW-1003">Cell membrane</keyword>
<protein>
    <submittedName>
        <fullName evidence="9">ABC transporter ATP-binding protein</fullName>
    </submittedName>
</protein>
<keyword evidence="10" id="KW-1185">Reference proteome</keyword>
<dbReference type="RefSeq" id="WP_323574881.1">
    <property type="nucleotide sequence ID" value="NZ_JAYGJQ010000001.1"/>
</dbReference>